<keyword evidence="5" id="KW-1185">Reference proteome</keyword>
<feature type="DNA-binding region" description="H-T-H motif" evidence="2">
    <location>
        <begin position="58"/>
        <end position="77"/>
    </location>
</feature>
<dbReference type="Gene3D" id="1.10.357.10">
    <property type="entry name" value="Tetracycline Repressor, domain 2"/>
    <property type="match status" value="1"/>
</dbReference>
<evidence type="ECO:0000256" key="2">
    <source>
        <dbReference type="PROSITE-ProRule" id="PRU00335"/>
    </source>
</evidence>
<dbReference type="RefSeq" id="WP_380532411.1">
    <property type="nucleotide sequence ID" value="NZ_JBHFAB010000003.1"/>
</dbReference>
<keyword evidence="1 2" id="KW-0238">DNA-binding</keyword>
<dbReference type="InterPro" id="IPR050109">
    <property type="entry name" value="HTH-type_TetR-like_transc_reg"/>
</dbReference>
<organism evidence="4 5">
    <name type="scientific">Streptacidiphilus cavernicola</name>
    <dbReference type="NCBI Taxonomy" id="3342716"/>
    <lineage>
        <taxon>Bacteria</taxon>
        <taxon>Bacillati</taxon>
        <taxon>Actinomycetota</taxon>
        <taxon>Actinomycetes</taxon>
        <taxon>Kitasatosporales</taxon>
        <taxon>Streptomycetaceae</taxon>
        <taxon>Streptacidiphilus</taxon>
    </lineage>
</organism>
<accession>A0ABV6VQ50</accession>
<comment type="caution">
    <text evidence="4">The sequence shown here is derived from an EMBL/GenBank/DDBJ whole genome shotgun (WGS) entry which is preliminary data.</text>
</comment>
<dbReference type="SUPFAM" id="SSF46689">
    <property type="entry name" value="Homeodomain-like"/>
    <property type="match status" value="1"/>
</dbReference>
<evidence type="ECO:0000259" key="3">
    <source>
        <dbReference type="PROSITE" id="PS50977"/>
    </source>
</evidence>
<reference evidence="4 5" key="1">
    <citation type="submission" date="2024-09" db="EMBL/GenBank/DDBJ databases">
        <authorList>
            <person name="Lee S.D."/>
        </authorList>
    </citation>
    <scope>NUCLEOTIDE SEQUENCE [LARGE SCALE GENOMIC DNA]</scope>
    <source>
        <strain evidence="4 5">N8-3</strain>
    </source>
</reference>
<evidence type="ECO:0000313" key="4">
    <source>
        <dbReference type="EMBL" id="MFC1415875.1"/>
    </source>
</evidence>
<dbReference type="PROSITE" id="PS50977">
    <property type="entry name" value="HTH_TETR_2"/>
    <property type="match status" value="1"/>
</dbReference>
<protein>
    <submittedName>
        <fullName evidence="4">TetR/AcrR family transcriptional regulator</fullName>
    </submittedName>
</protein>
<dbReference type="Proteomes" id="UP001592531">
    <property type="component" value="Unassembled WGS sequence"/>
</dbReference>
<dbReference type="PANTHER" id="PTHR30055">
    <property type="entry name" value="HTH-TYPE TRANSCRIPTIONAL REGULATOR RUTR"/>
    <property type="match status" value="1"/>
</dbReference>
<dbReference type="InterPro" id="IPR036271">
    <property type="entry name" value="Tet_transcr_reg_TetR-rel_C_sf"/>
</dbReference>
<sequence length="223" mass="23594">MATSSSEVRAVGAEGGTAAGGVVRASKPRTSAKGEQTRRRLIAAARTLLSGAGDTPFTTRNVAALSGVTHGMCHYHFANRTDLVVAVIEDIRPEWILPVEEMVDAPGPFAERAERVIAFLGETEGPDLARLYSAVHWIAVNDERVRAVWEAEYRRWRAAFVRLFQVLADELGNGLDPQPLGDAVAAAADGLAAIKSLNAEVDGAAVIRTLVHGLTTAATAAQG</sequence>
<dbReference type="InterPro" id="IPR009057">
    <property type="entry name" value="Homeodomain-like_sf"/>
</dbReference>
<dbReference type="EMBL" id="JBHFAB010000003">
    <property type="protein sequence ID" value="MFC1415875.1"/>
    <property type="molecule type" value="Genomic_DNA"/>
</dbReference>
<proteinExistence type="predicted"/>
<dbReference type="SUPFAM" id="SSF48498">
    <property type="entry name" value="Tetracyclin repressor-like, C-terminal domain"/>
    <property type="match status" value="1"/>
</dbReference>
<feature type="domain" description="HTH tetR-type" evidence="3">
    <location>
        <begin position="35"/>
        <end position="95"/>
    </location>
</feature>
<gene>
    <name evidence="4" type="ORF">ACEZDE_04335</name>
</gene>
<evidence type="ECO:0000313" key="5">
    <source>
        <dbReference type="Proteomes" id="UP001592531"/>
    </source>
</evidence>
<dbReference type="PANTHER" id="PTHR30055:SF226">
    <property type="entry name" value="HTH-TYPE TRANSCRIPTIONAL REGULATOR PKSA"/>
    <property type="match status" value="1"/>
</dbReference>
<dbReference type="Pfam" id="PF00440">
    <property type="entry name" value="TetR_N"/>
    <property type="match status" value="1"/>
</dbReference>
<name>A0ABV6VQ50_9ACTN</name>
<evidence type="ECO:0000256" key="1">
    <source>
        <dbReference type="ARBA" id="ARBA00023125"/>
    </source>
</evidence>
<dbReference type="InterPro" id="IPR001647">
    <property type="entry name" value="HTH_TetR"/>
</dbReference>